<dbReference type="PROSITE" id="PS01129">
    <property type="entry name" value="PSI_RLU"/>
    <property type="match status" value="1"/>
</dbReference>
<organism evidence="7 8">
    <name type="scientific">Karelsulcia muelleri (strain GWSS)</name>
    <name type="common">Sulcia muelleri</name>
    <dbReference type="NCBI Taxonomy" id="444179"/>
    <lineage>
        <taxon>Bacteria</taxon>
        <taxon>Pseudomonadati</taxon>
        <taxon>Bacteroidota</taxon>
        <taxon>Flavobacteriia</taxon>
        <taxon>Flavobacteriales</taxon>
        <taxon>Candidatus Karelsulcia</taxon>
    </lineage>
</organism>
<dbReference type="EC" id="5.4.99.-" evidence="5"/>
<dbReference type="PANTHER" id="PTHR21600:SF44">
    <property type="entry name" value="RIBOSOMAL LARGE SUBUNIT PSEUDOURIDINE SYNTHASE D"/>
    <property type="match status" value="1"/>
</dbReference>
<comment type="similarity">
    <text evidence="1 5">Belongs to the pseudouridine synthase RluA family.</text>
</comment>
<name>A8Z5T0_KARMG</name>
<dbReference type="InterPro" id="IPR002942">
    <property type="entry name" value="S4_RNA-bd"/>
</dbReference>
<dbReference type="EMBL" id="CP000770">
    <property type="protein sequence ID" value="ABS30481.1"/>
    <property type="molecule type" value="Genomic_DNA"/>
</dbReference>
<sequence>MHHDKIFLKKISILIKINYLFCYDKKKFLVKKKENLIRIDTYLKFILHKKNRNFIQKIIEKGFVYVNNILIKKNYIVKINDVIEIFLPEGKKNIIPENLKINIFYEDEYVIIINKQSGLVVHPGKGNESMTLINGLHFYFLKKKNIYNKIPILVHRIDKGTSGLILVAKDKNILEKIYKQFYINHIKRKYITLVWGYIKNNKGTIICNIGRSLKNRIYMNVFPNGIYGKFSITHYKVLERFKYVTLLKCTLETGRTHQIRVHLKYIGHPILNDKDYGGNHTFKEKKNIKKLFINMKYQALHAYYIEYIHPIYRKKNYFICPIPDRIKFLIKNLRLFK</sequence>
<dbReference type="STRING" id="444179.SMGWSS_054"/>
<dbReference type="GO" id="GO:0000455">
    <property type="term" value="P:enzyme-directed rRNA pseudouridine synthesis"/>
    <property type="evidence" value="ECO:0007669"/>
    <property type="project" value="TreeGrafter"/>
</dbReference>
<dbReference type="NCBIfam" id="TIGR00005">
    <property type="entry name" value="rluA_subfam"/>
    <property type="match status" value="1"/>
</dbReference>
<dbReference type="Gene3D" id="3.30.2350.10">
    <property type="entry name" value="Pseudouridine synthase"/>
    <property type="match status" value="1"/>
</dbReference>
<evidence type="ECO:0000259" key="6">
    <source>
        <dbReference type="SMART" id="SM00363"/>
    </source>
</evidence>
<dbReference type="PANTHER" id="PTHR21600">
    <property type="entry name" value="MITOCHONDRIAL RNA PSEUDOURIDINE SYNTHASE"/>
    <property type="match status" value="1"/>
</dbReference>
<dbReference type="PROSITE" id="PS50889">
    <property type="entry name" value="S4"/>
    <property type="match status" value="1"/>
</dbReference>
<accession>A8Z5T0</accession>
<comment type="function">
    <text evidence="5">Responsible for synthesis of pseudouridine from uracil.</text>
</comment>
<dbReference type="InterPro" id="IPR006145">
    <property type="entry name" value="PsdUridine_synth_RsuA/RluA"/>
</dbReference>
<evidence type="ECO:0000256" key="5">
    <source>
        <dbReference type="RuleBase" id="RU362028"/>
    </source>
</evidence>
<dbReference type="SUPFAM" id="SSF55120">
    <property type="entry name" value="Pseudouridine synthase"/>
    <property type="match status" value="1"/>
</dbReference>
<dbReference type="CDD" id="cd02869">
    <property type="entry name" value="PseudoU_synth_RluA_like"/>
    <property type="match status" value="1"/>
</dbReference>
<gene>
    <name evidence="7" type="primary">rluD</name>
    <name evidence="7" type="ordered locus">SMGWSS_054</name>
</gene>
<comment type="catalytic activity">
    <reaction evidence="5">
        <text>a uridine in RNA = a pseudouridine in RNA</text>
        <dbReference type="Rhea" id="RHEA:48348"/>
        <dbReference type="Rhea" id="RHEA-COMP:12068"/>
        <dbReference type="Rhea" id="RHEA-COMP:12069"/>
        <dbReference type="ChEBI" id="CHEBI:65314"/>
        <dbReference type="ChEBI" id="CHEBI:65315"/>
    </reaction>
</comment>
<dbReference type="CDD" id="cd00165">
    <property type="entry name" value="S4"/>
    <property type="match status" value="1"/>
</dbReference>
<dbReference type="InterPro" id="IPR050188">
    <property type="entry name" value="RluA_PseudoU_synthase"/>
</dbReference>
<evidence type="ECO:0000256" key="4">
    <source>
        <dbReference type="PROSITE-ProRule" id="PRU00182"/>
    </source>
</evidence>
<dbReference type="InterPro" id="IPR036986">
    <property type="entry name" value="S4_RNA-bd_sf"/>
</dbReference>
<evidence type="ECO:0000256" key="3">
    <source>
        <dbReference type="PIRSR" id="PIRSR606225-1"/>
    </source>
</evidence>
<dbReference type="SMART" id="SM00363">
    <property type="entry name" value="S4"/>
    <property type="match status" value="1"/>
</dbReference>
<dbReference type="InterPro" id="IPR006225">
    <property type="entry name" value="PsdUridine_synth_RluC/D"/>
</dbReference>
<dbReference type="Pfam" id="PF01479">
    <property type="entry name" value="S4"/>
    <property type="match status" value="1"/>
</dbReference>
<dbReference type="InterPro" id="IPR006224">
    <property type="entry name" value="PsdUridine_synth_RluA-like_CS"/>
</dbReference>
<dbReference type="AlphaFoldDB" id="A8Z5T0"/>
<reference evidence="7 8" key="1">
    <citation type="journal article" date="2007" name="Proc. Natl. Acad. Sci. U.S.A.">
        <title>Parallel genomic evolution and metabolic interdependence in an ancient symbiosis.</title>
        <authorList>
            <person name="McCutcheon J.P."/>
            <person name="Moran N.A."/>
        </authorList>
    </citation>
    <scope>NUCLEOTIDE SEQUENCE [LARGE SCALE GENOMIC DNA]</scope>
    <source>
        <strain evidence="7 8">GWSS</strain>
    </source>
</reference>
<keyword evidence="2 5" id="KW-0413">Isomerase</keyword>
<dbReference type="Gene3D" id="3.10.290.10">
    <property type="entry name" value="RNA-binding S4 domain"/>
    <property type="match status" value="1"/>
</dbReference>
<keyword evidence="4" id="KW-0694">RNA-binding</keyword>
<feature type="active site" evidence="3">
    <location>
        <position position="158"/>
    </location>
</feature>
<dbReference type="SUPFAM" id="SSF55174">
    <property type="entry name" value="Alpha-L RNA-binding motif"/>
    <property type="match status" value="1"/>
</dbReference>
<proteinExistence type="inferred from homology"/>
<dbReference type="InterPro" id="IPR020103">
    <property type="entry name" value="PsdUridine_synth_cat_dom_sf"/>
</dbReference>
<evidence type="ECO:0000256" key="1">
    <source>
        <dbReference type="ARBA" id="ARBA00010876"/>
    </source>
</evidence>
<dbReference type="Proteomes" id="UP000000781">
    <property type="component" value="Chromosome"/>
</dbReference>
<dbReference type="GO" id="GO:0003723">
    <property type="term" value="F:RNA binding"/>
    <property type="evidence" value="ECO:0007669"/>
    <property type="project" value="UniProtKB-KW"/>
</dbReference>
<dbReference type="HOGENOM" id="CLU_016902_4_3_10"/>
<evidence type="ECO:0000313" key="7">
    <source>
        <dbReference type="EMBL" id="ABS30481.1"/>
    </source>
</evidence>
<dbReference type="GO" id="GO:0120159">
    <property type="term" value="F:rRNA pseudouridine synthase activity"/>
    <property type="evidence" value="ECO:0007669"/>
    <property type="project" value="UniProtKB-ARBA"/>
</dbReference>
<feature type="domain" description="RNA-binding S4" evidence="6">
    <location>
        <begin position="37"/>
        <end position="100"/>
    </location>
</feature>
<protein>
    <recommendedName>
        <fullName evidence="5">Pseudouridine synthase</fullName>
        <ecNumber evidence="5">5.4.99.-</ecNumber>
    </recommendedName>
</protein>
<dbReference type="KEGG" id="smg:SMGWSS_054"/>
<evidence type="ECO:0000256" key="2">
    <source>
        <dbReference type="ARBA" id="ARBA00023235"/>
    </source>
</evidence>
<evidence type="ECO:0000313" key="8">
    <source>
        <dbReference type="Proteomes" id="UP000000781"/>
    </source>
</evidence>
<dbReference type="Pfam" id="PF00849">
    <property type="entry name" value="PseudoU_synth_2"/>
    <property type="match status" value="1"/>
</dbReference>